<dbReference type="PANTHER" id="PTHR20961:SF144">
    <property type="entry name" value="OS01G0119100 PROTEIN"/>
    <property type="match status" value="1"/>
</dbReference>
<keyword evidence="4" id="KW-0808">Transferase</keyword>
<feature type="compositionally biased region" description="Basic and acidic residues" evidence="6">
    <location>
        <begin position="107"/>
        <end position="127"/>
    </location>
</feature>
<evidence type="ECO:0000256" key="3">
    <source>
        <dbReference type="ARBA" id="ARBA00022676"/>
    </source>
</evidence>
<evidence type="ECO:0000256" key="1">
    <source>
        <dbReference type="ARBA" id="ARBA00004323"/>
    </source>
</evidence>
<comment type="subcellular location">
    <subcellularLocation>
        <location evidence="1">Golgi apparatus membrane</location>
        <topology evidence="1">Single-pass type II membrane protein</topology>
    </subcellularLocation>
</comment>
<gene>
    <name evidence="9" type="ORF">GSMUA_204100.1</name>
</gene>
<reference evidence="9" key="1">
    <citation type="submission" date="2021-03" db="EMBL/GenBank/DDBJ databases">
        <authorList>
            <consortium name="Genoscope - CEA"/>
            <person name="William W."/>
        </authorList>
    </citation>
    <scope>NUCLEOTIDE SEQUENCE</scope>
    <source>
        <strain evidence="9">Doubled-haploid Pahang</strain>
    </source>
</reference>
<dbReference type="GO" id="GO:0000139">
    <property type="term" value="C:Golgi membrane"/>
    <property type="evidence" value="ECO:0007669"/>
    <property type="project" value="UniProtKB-SubCell"/>
</dbReference>
<dbReference type="Pfam" id="PF04577">
    <property type="entry name" value="Glyco_transf_61"/>
    <property type="match status" value="1"/>
</dbReference>
<dbReference type="EMBL" id="HG996468">
    <property type="protein sequence ID" value="CAG1848824.1"/>
    <property type="molecule type" value="Genomic_DNA"/>
</dbReference>
<feature type="region of interest" description="Disordered" evidence="6">
    <location>
        <begin position="65"/>
        <end position="139"/>
    </location>
</feature>
<keyword evidence="3" id="KW-0328">Glycosyltransferase</keyword>
<evidence type="ECO:0000256" key="4">
    <source>
        <dbReference type="ARBA" id="ARBA00022679"/>
    </source>
</evidence>
<comment type="pathway">
    <text evidence="2">Glycan metabolism.</text>
</comment>
<proteinExistence type="predicted"/>
<keyword evidence="7" id="KW-0812">Transmembrane</keyword>
<organism evidence="9">
    <name type="scientific">Musa acuminata subsp. malaccensis</name>
    <name type="common">Wild banana</name>
    <name type="synonym">Musa malaccensis</name>
    <dbReference type="NCBI Taxonomy" id="214687"/>
    <lineage>
        <taxon>Eukaryota</taxon>
        <taxon>Viridiplantae</taxon>
        <taxon>Streptophyta</taxon>
        <taxon>Embryophyta</taxon>
        <taxon>Tracheophyta</taxon>
        <taxon>Spermatophyta</taxon>
        <taxon>Magnoliopsida</taxon>
        <taxon>Liliopsida</taxon>
        <taxon>Zingiberales</taxon>
        <taxon>Musaceae</taxon>
        <taxon>Musa</taxon>
    </lineage>
</organism>
<dbReference type="GO" id="GO:0016763">
    <property type="term" value="F:pentosyltransferase activity"/>
    <property type="evidence" value="ECO:0007669"/>
    <property type="project" value="UniProtKB-ARBA"/>
</dbReference>
<sequence length="554" mass="62468">MGYHKILAKKLGQMEARKLGLPLLLGFCVGVLTCVVVMSVSTIEQQLSLFYGVWVHPAEEISRDPQISEDAGISPNSSVVVRSKQNSPSPMLNNAASTGLIQQNTLRLEHGKGAERDRGKDADERVQRHSSSTTKLSSPKVEIIESKPPDGTMKGMKAREKPVCDLSNYRTDVCEMDGDVRVHGKSSSVVLVTDHQSQDPGVQPSWRIKPYARKFDKAAMEHIGEVSVRSSTSIGDVPRCTVNHSVAAIVFAIGGYSGNYYHDFTDVLIPLFITSRQFDGEVQFLIATQKFWWIGKYKPVLRQLSRHEIIFLDDDDQVRCFRHVVVGLHSHKPMSIDPARAPNGYSMVDFTKLMRSAYSLERDSPIRLGESPTAKPRLLLISRNGTRRFVNFEEIVRAAEKLDYEVVVAEAGTRTNVASFTRVVNSCDVMVGVHGAGLTNFVFLPTNAVIIQIVPYGNLQNISRSCFKDSTEDAQLHYLEYCIGVEESSLTEQYPRDHPVFRDPKSIHRLGWKKMADVYLDHQDVKLDMERFKPLLLKARHLLHHRHHHHHQRQ</sequence>
<feature type="domain" description="Glycosyltransferase 61 catalytic" evidence="8">
    <location>
        <begin position="260"/>
        <end position="451"/>
    </location>
</feature>
<keyword evidence="7" id="KW-0472">Membrane</keyword>
<feature type="compositionally biased region" description="Polar residues" evidence="6">
    <location>
        <begin position="74"/>
        <end position="106"/>
    </location>
</feature>
<protein>
    <submittedName>
        <fullName evidence="9">(wild Malaysian banana) hypothetical protein</fullName>
    </submittedName>
</protein>
<dbReference type="PANTHER" id="PTHR20961">
    <property type="entry name" value="GLYCOSYLTRANSFERASE"/>
    <property type="match status" value="1"/>
</dbReference>
<evidence type="ECO:0000256" key="6">
    <source>
        <dbReference type="SAM" id="MobiDB-lite"/>
    </source>
</evidence>
<feature type="transmembrane region" description="Helical" evidence="7">
    <location>
        <begin position="21"/>
        <end position="40"/>
    </location>
</feature>
<evidence type="ECO:0000256" key="5">
    <source>
        <dbReference type="ARBA" id="ARBA00023180"/>
    </source>
</evidence>
<evidence type="ECO:0000259" key="8">
    <source>
        <dbReference type="Pfam" id="PF04577"/>
    </source>
</evidence>
<dbReference type="AlphaFoldDB" id="A0A8D7AEB2"/>
<keyword evidence="7" id="KW-1133">Transmembrane helix</keyword>
<dbReference type="InterPro" id="IPR007657">
    <property type="entry name" value="Glycosyltransferase_61"/>
</dbReference>
<dbReference type="InterPro" id="IPR049625">
    <property type="entry name" value="Glyco_transf_61_cat"/>
</dbReference>
<name>A0A8D7AEB2_MUSAM</name>
<evidence type="ECO:0000256" key="7">
    <source>
        <dbReference type="SAM" id="Phobius"/>
    </source>
</evidence>
<evidence type="ECO:0000256" key="2">
    <source>
        <dbReference type="ARBA" id="ARBA00004881"/>
    </source>
</evidence>
<keyword evidence="5" id="KW-0325">Glycoprotein</keyword>
<accession>A0A8D7AEB2</accession>
<evidence type="ECO:0000313" key="9">
    <source>
        <dbReference type="EMBL" id="CAG1848824.1"/>
    </source>
</evidence>